<keyword evidence="1" id="KW-0812">Transmembrane</keyword>
<dbReference type="InterPro" id="IPR036388">
    <property type="entry name" value="WH-like_DNA-bd_sf"/>
</dbReference>
<dbReference type="Pfam" id="PF12840">
    <property type="entry name" value="HTH_20"/>
    <property type="match status" value="1"/>
</dbReference>
<evidence type="ECO:0000313" key="4">
    <source>
        <dbReference type="Proteomes" id="UP000198775"/>
    </source>
</evidence>
<keyword evidence="1" id="KW-1133">Transmembrane helix</keyword>
<dbReference type="CDD" id="cd00090">
    <property type="entry name" value="HTH_ARSR"/>
    <property type="match status" value="1"/>
</dbReference>
<dbReference type="SMART" id="SM00418">
    <property type="entry name" value="HTH_ARSR"/>
    <property type="match status" value="1"/>
</dbReference>
<keyword evidence="1" id="KW-0472">Membrane</keyword>
<dbReference type="OrthoDB" id="11368at2157"/>
<feature type="domain" description="HTH arsR-type" evidence="2">
    <location>
        <begin position="31"/>
        <end position="111"/>
    </location>
</feature>
<dbReference type="InterPro" id="IPR001845">
    <property type="entry name" value="HTH_ArsR_DNA-bd_dom"/>
</dbReference>
<dbReference type="GO" id="GO:0003700">
    <property type="term" value="F:DNA-binding transcription factor activity"/>
    <property type="evidence" value="ECO:0007669"/>
    <property type="project" value="InterPro"/>
</dbReference>
<dbReference type="AlphaFoldDB" id="A0A1H8NPS5"/>
<keyword evidence="4" id="KW-1185">Reference proteome</keyword>
<dbReference type="Proteomes" id="UP000198775">
    <property type="component" value="Unassembled WGS sequence"/>
</dbReference>
<evidence type="ECO:0000256" key="1">
    <source>
        <dbReference type="SAM" id="Phobius"/>
    </source>
</evidence>
<accession>A0A1H8NPS5</accession>
<dbReference type="Pfam" id="PF24267">
    <property type="entry name" value="HVO_1552_C"/>
    <property type="match status" value="1"/>
</dbReference>
<name>A0A1H8NPS5_9EURY</name>
<evidence type="ECO:0000313" key="3">
    <source>
        <dbReference type="EMBL" id="SEO31592.1"/>
    </source>
</evidence>
<sequence>MSGLIDRIQGPTADTDERLRVLNVDDAATDEVLDALSSETARELYRALFEEPASPSEIGDRIDTSVQNVIYHLRNLEEAGLVEEVGTRYSEKGNEMSVYGPATDPLVLVGNRDLRSGIERSLTDVLAGLGLLGLASLLVQWGAERLASPERSGSSAVGPTAPTATGGGQDPLTRLVFQILEPGLIFFFGSLALIAVLVLVVRR</sequence>
<dbReference type="InterPro" id="IPR011991">
    <property type="entry name" value="ArsR-like_HTH"/>
</dbReference>
<proteinExistence type="predicted"/>
<dbReference type="RefSeq" id="WP_092660571.1">
    <property type="nucleotide sequence ID" value="NZ_FOCX01000011.1"/>
</dbReference>
<dbReference type="EMBL" id="FOCX01000011">
    <property type="protein sequence ID" value="SEO31592.1"/>
    <property type="molecule type" value="Genomic_DNA"/>
</dbReference>
<dbReference type="Gene3D" id="1.10.10.10">
    <property type="entry name" value="Winged helix-like DNA-binding domain superfamily/Winged helix DNA-binding domain"/>
    <property type="match status" value="1"/>
</dbReference>
<feature type="transmembrane region" description="Helical" evidence="1">
    <location>
        <begin position="183"/>
        <end position="201"/>
    </location>
</feature>
<dbReference type="InterPro" id="IPR036390">
    <property type="entry name" value="WH_DNA-bd_sf"/>
</dbReference>
<organism evidence="3 4">
    <name type="scientific">Halorientalis persicus</name>
    <dbReference type="NCBI Taxonomy" id="1367881"/>
    <lineage>
        <taxon>Archaea</taxon>
        <taxon>Methanobacteriati</taxon>
        <taxon>Methanobacteriota</taxon>
        <taxon>Stenosarchaea group</taxon>
        <taxon>Halobacteria</taxon>
        <taxon>Halobacteriales</taxon>
        <taxon>Haloarculaceae</taxon>
        <taxon>Halorientalis</taxon>
    </lineage>
</organism>
<protein>
    <submittedName>
        <fullName evidence="3">Helix-turn-helix domain-containing protein</fullName>
    </submittedName>
</protein>
<reference evidence="4" key="1">
    <citation type="submission" date="2016-10" db="EMBL/GenBank/DDBJ databases">
        <authorList>
            <person name="Varghese N."/>
            <person name="Submissions S."/>
        </authorList>
    </citation>
    <scope>NUCLEOTIDE SEQUENCE [LARGE SCALE GENOMIC DNA]</scope>
    <source>
        <strain evidence="4">IBRC-M 10043</strain>
    </source>
</reference>
<gene>
    <name evidence="3" type="ORF">SAMN05216388_10116</name>
</gene>
<dbReference type="SUPFAM" id="SSF46785">
    <property type="entry name" value="Winged helix' DNA-binding domain"/>
    <property type="match status" value="1"/>
</dbReference>
<evidence type="ECO:0000259" key="2">
    <source>
        <dbReference type="SMART" id="SM00418"/>
    </source>
</evidence>
<dbReference type="InterPro" id="IPR056525">
    <property type="entry name" value="HVO_1552_C"/>
</dbReference>